<dbReference type="GO" id="GO:0009279">
    <property type="term" value="C:cell outer membrane"/>
    <property type="evidence" value="ECO:0007669"/>
    <property type="project" value="UniProtKB-SubCell"/>
</dbReference>
<organism evidence="8 9">
    <name type="scientific">Thiospirillum jenense</name>
    <dbReference type="NCBI Taxonomy" id="1653858"/>
    <lineage>
        <taxon>Bacteria</taxon>
        <taxon>Pseudomonadati</taxon>
        <taxon>Pseudomonadota</taxon>
        <taxon>Gammaproteobacteria</taxon>
        <taxon>Chromatiales</taxon>
        <taxon>Chromatiaceae</taxon>
        <taxon>Thiospirillum</taxon>
    </lineage>
</organism>
<keyword evidence="3" id="KW-0998">Cell outer membrane</keyword>
<dbReference type="PROSITE" id="PS51123">
    <property type="entry name" value="OMPA_2"/>
    <property type="match status" value="1"/>
</dbReference>
<keyword evidence="6" id="KW-0812">Transmembrane</keyword>
<feature type="domain" description="OmpA-like" evidence="7">
    <location>
        <begin position="104"/>
        <end position="222"/>
    </location>
</feature>
<proteinExistence type="predicted"/>
<reference evidence="8 9" key="1">
    <citation type="journal article" date="2020" name="Arch. Microbiol.">
        <title>The genome sequence of the giant phototrophic gammaproteobacterium Thiospirillum jenense gives insight into its physiological properties and phylogenetic relationships.</title>
        <authorList>
            <person name="Imhoff J.F."/>
            <person name="Meyer T.E."/>
            <person name="Kyndt J.A."/>
        </authorList>
    </citation>
    <scope>NUCLEOTIDE SEQUENCE [LARGE SCALE GENOMIC DNA]</scope>
    <source>
        <strain evidence="8 9">DSM 216</strain>
    </source>
</reference>
<sequence length="222" mass="24474">MTTAWSETHWKNTVIALSTALVAVIIGLLVVLFMDEHQSDCMPTTLSKTVTNQQISSNELAMAHQRIQELEKKLTSTIELEASETTWSTMLRNYGKLRAQLTPESVTINLGETELKFAQGKATLPTTVSTGVLAILATILQQQPELRVLLQGHTDNVGDNESNQILSLERAEAVKKALIKLGISPDHLHTEGMGETQPLVPNDSAMGRTQNRRVEVHLIFPN</sequence>
<name>A0A839HK34_9GAMM</name>
<evidence type="ECO:0000313" key="8">
    <source>
        <dbReference type="EMBL" id="MBB1126262.1"/>
    </source>
</evidence>
<keyword evidence="9" id="KW-1185">Reference proteome</keyword>
<evidence type="ECO:0000256" key="5">
    <source>
        <dbReference type="SAM" id="Coils"/>
    </source>
</evidence>
<dbReference type="EMBL" id="JABVCQ010000016">
    <property type="protein sequence ID" value="MBB1126262.1"/>
    <property type="molecule type" value="Genomic_DNA"/>
</dbReference>
<evidence type="ECO:0000256" key="4">
    <source>
        <dbReference type="PROSITE-ProRule" id="PRU00473"/>
    </source>
</evidence>
<evidence type="ECO:0000313" key="9">
    <source>
        <dbReference type="Proteomes" id="UP000548632"/>
    </source>
</evidence>
<evidence type="ECO:0000259" key="7">
    <source>
        <dbReference type="PROSITE" id="PS51123"/>
    </source>
</evidence>
<dbReference type="Proteomes" id="UP000548632">
    <property type="component" value="Unassembled WGS sequence"/>
</dbReference>
<dbReference type="CDD" id="cd07185">
    <property type="entry name" value="OmpA_C-like"/>
    <property type="match status" value="1"/>
</dbReference>
<evidence type="ECO:0000256" key="6">
    <source>
        <dbReference type="SAM" id="Phobius"/>
    </source>
</evidence>
<dbReference type="InterPro" id="IPR006665">
    <property type="entry name" value="OmpA-like"/>
</dbReference>
<dbReference type="PANTHER" id="PTHR30329">
    <property type="entry name" value="STATOR ELEMENT OF FLAGELLAR MOTOR COMPLEX"/>
    <property type="match status" value="1"/>
</dbReference>
<dbReference type="AlphaFoldDB" id="A0A839HK34"/>
<dbReference type="PANTHER" id="PTHR30329:SF21">
    <property type="entry name" value="LIPOPROTEIN YIAD-RELATED"/>
    <property type="match status" value="1"/>
</dbReference>
<accession>A0A839HK34</accession>
<feature type="transmembrane region" description="Helical" evidence="6">
    <location>
        <begin position="12"/>
        <end position="34"/>
    </location>
</feature>
<dbReference type="SUPFAM" id="SSF103088">
    <property type="entry name" value="OmpA-like"/>
    <property type="match status" value="1"/>
</dbReference>
<dbReference type="RefSeq" id="WP_182583892.1">
    <property type="nucleotide sequence ID" value="NZ_JABVCQ010000016.1"/>
</dbReference>
<comment type="subcellular location">
    <subcellularLocation>
        <location evidence="1">Cell outer membrane</location>
    </subcellularLocation>
</comment>
<feature type="coiled-coil region" evidence="5">
    <location>
        <begin position="53"/>
        <end position="80"/>
    </location>
</feature>
<dbReference type="InterPro" id="IPR006664">
    <property type="entry name" value="OMP_bac"/>
</dbReference>
<evidence type="ECO:0000256" key="3">
    <source>
        <dbReference type="ARBA" id="ARBA00023237"/>
    </source>
</evidence>
<evidence type="ECO:0000256" key="2">
    <source>
        <dbReference type="ARBA" id="ARBA00023136"/>
    </source>
</evidence>
<keyword evidence="6" id="KW-1133">Transmembrane helix</keyword>
<dbReference type="InterPro" id="IPR036737">
    <property type="entry name" value="OmpA-like_sf"/>
</dbReference>
<dbReference type="Pfam" id="PF00691">
    <property type="entry name" value="OmpA"/>
    <property type="match status" value="1"/>
</dbReference>
<dbReference type="Gene3D" id="3.30.1330.60">
    <property type="entry name" value="OmpA-like domain"/>
    <property type="match status" value="1"/>
</dbReference>
<gene>
    <name evidence="8" type="ORF">HUK38_08460</name>
</gene>
<dbReference type="InterPro" id="IPR050330">
    <property type="entry name" value="Bact_OuterMem_StrucFunc"/>
</dbReference>
<keyword evidence="2 4" id="KW-0472">Membrane</keyword>
<comment type="caution">
    <text evidence="8">The sequence shown here is derived from an EMBL/GenBank/DDBJ whole genome shotgun (WGS) entry which is preliminary data.</text>
</comment>
<keyword evidence="5" id="KW-0175">Coiled coil</keyword>
<protein>
    <submittedName>
        <fullName evidence="8">OmpA family protein</fullName>
    </submittedName>
</protein>
<evidence type="ECO:0000256" key="1">
    <source>
        <dbReference type="ARBA" id="ARBA00004442"/>
    </source>
</evidence>
<dbReference type="PRINTS" id="PR01021">
    <property type="entry name" value="OMPADOMAIN"/>
</dbReference>